<feature type="non-terminal residue" evidence="2">
    <location>
        <position position="105"/>
    </location>
</feature>
<feature type="chain" id="PRO_5025628208" evidence="1">
    <location>
        <begin position="24"/>
        <end position="105"/>
    </location>
</feature>
<evidence type="ECO:0000313" key="2">
    <source>
        <dbReference type="EMBL" id="GFC94821.1"/>
    </source>
</evidence>
<evidence type="ECO:0000256" key="1">
    <source>
        <dbReference type="SAM" id="SignalP"/>
    </source>
</evidence>
<organism evidence="2">
    <name type="scientific">Tanacetum cinerariifolium</name>
    <name type="common">Dalmatian daisy</name>
    <name type="synonym">Chrysanthemum cinerariifolium</name>
    <dbReference type="NCBI Taxonomy" id="118510"/>
    <lineage>
        <taxon>Eukaryota</taxon>
        <taxon>Viridiplantae</taxon>
        <taxon>Streptophyta</taxon>
        <taxon>Embryophyta</taxon>
        <taxon>Tracheophyta</taxon>
        <taxon>Spermatophyta</taxon>
        <taxon>Magnoliopsida</taxon>
        <taxon>eudicotyledons</taxon>
        <taxon>Gunneridae</taxon>
        <taxon>Pentapetalae</taxon>
        <taxon>asterids</taxon>
        <taxon>campanulids</taxon>
        <taxon>Asterales</taxon>
        <taxon>Asteraceae</taxon>
        <taxon>Asteroideae</taxon>
        <taxon>Anthemideae</taxon>
        <taxon>Anthemidinae</taxon>
        <taxon>Tanacetum</taxon>
    </lineage>
</organism>
<protein>
    <submittedName>
        <fullName evidence="2">Uncharacterized protein</fullName>
    </submittedName>
</protein>
<keyword evidence="1" id="KW-0732">Signal</keyword>
<reference evidence="2" key="1">
    <citation type="journal article" date="2019" name="Sci. Rep.">
        <title>Draft genome of Tanacetum cinerariifolium, the natural source of mosquito coil.</title>
        <authorList>
            <person name="Yamashiro T."/>
            <person name="Shiraishi A."/>
            <person name="Satake H."/>
            <person name="Nakayama K."/>
        </authorList>
    </citation>
    <scope>NUCLEOTIDE SEQUENCE</scope>
</reference>
<dbReference type="AlphaFoldDB" id="A0A699SBC6"/>
<name>A0A699SBC6_TANCI</name>
<feature type="signal peptide" evidence="1">
    <location>
        <begin position="1"/>
        <end position="23"/>
    </location>
</feature>
<proteinExistence type="predicted"/>
<dbReference type="EMBL" id="BKCJ011150935">
    <property type="protein sequence ID" value="GFC94821.1"/>
    <property type="molecule type" value="Genomic_DNA"/>
</dbReference>
<sequence>MRRASKGYIRVDILLFPTMLVQVTPIKVSIQDDQPEDQLGVLSAAKILADATRVYTYSRRSRAVSTGRGGVSNASRIISIAEETVSTTGVSMPVSTAGMVQGIFA</sequence>
<gene>
    <name evidence="2" type="ORF">Tci_866791</name>
</gene>
<accession>A0A699SBC6</accession>
<comment type="caution">
    <text evidence="2">The sequence shown here is derived from an EMBL/GenBank/DDBJ whole genome shotgun (WGS) entry which is preliminary data.</text>
</comment>